<dbReference type="SUPFAM" id="SSF63380">
    <property type="entry name" value="Riboflavin synthase domain-like"/>
    <property type="match status" value="1"/>
</dbReference>
<dbReference type="InterPro" id="IPR039374">
    <property type="entry name" value="SIP_fam"/>
</dbReference>
<evidence type="ECO:0000256" key="1">
    <source>
        <dbReference type="ARBA" id="ARBA00035644"/>
    </source>
</evidence>
<reference evidence="3 4" key="1">
    <citation type="submission" date="2022-04" db="EMBL/GenBank/DDBJ databases">
        <authorList>
            <person name="Grouzdev D.S."/>
            <person name="Pantiukh K.S."/>
            <person name="Krutkina M.S."/>
        </authorList>
    </citation>
    <scope>NUCLEOTIDE SEQUENCE [LARGE SCALE GENOMIC DNA]</scope>
    <source>
        <strain evidence="3 4">6x-1</strain>
    </source>
</reference>
<comment type="caution">
    <text evidence="3">The sequence shown here is derived from an EMBL/GenBank/DDBJ whole genome shotgun (WGS) entry which is preliminary data.</text>
</comment>
<proteinExistence type="inferred from homology"/>
<dbReference type="PANTHER" id="PTHR30157:SF0">
    <property type="entry name" value="NADPH-DEPENDENT FERRIC-CHELATE REDUCTASE"/>
    <property type="match status" value="1"/>
</dbReference>
<dbReference type="RefSeq" id="WP_247028498.1">
    <property type="nucleotide sequence ID" value="NZ_JALKCH010000005.1"/>
</dbReference>
<organism evidence="3 4">
    <name type="scientific">Ancylobacter crimeensis</name>
    <dbReference type="NCBI Taxonomy" id="2579147"/>
    <lineage>
        <taxon>Bacteria</taxon>
        <taxon>Pseudomonadati</taxon>
        <taxon>Pseudomonadota</taxon>
        <taxon>Alphaproteobacteria</taxon>
        <taxon>Hyphomicrobiales</taxon>
        <taxon>Xanthobacteraceae</taxon>
        <taxon>Ancylobacter</taxon>
    </lineage>
</organism>
<evidence type="ECO:0000313" key="4">
    <source>
        <dbReference type="Proteomes" id="UP001203284"/>
    </source>
</evidence>
<dbReference type="InterPro" id="IPR007037">
    <property type="entry name" value="SIP_rossman_dom"/>
</dbReference>
<evidence type="ECO:0000313" key="3">
    <source>
        <dbReference type="EMBL" id="MCK0196961.1"/>
    </source>
</evidence>
<dbReference type="Gene3D" id="3.30.310.50">
    <property type="entry name" value="Alpha-D-phosphohexomutase, C-terminal domain"/>
    <property type="match status" value="1"/>
</dbReference>
<dbReference type="Proteomes" id="UP001203284">
    <property type="component" value="Unassembled WGS sequence"/>
</dbReference>
<dbReference type="Pfam" id="PF04954">
    <property type="entry name" value="SIP"/>
    <property type="match status" value="1"/>
</dbReference>
<keyword evidence="4" id="KW-1185">Reference proteome</keyword>
<feature type="domain" description="FAD-binding FR-type" evidence="2">
    <location>
        <begin position="118"/>
        <end position="243"/>
    </location>
</feature>
<dbReference type="CDD" id="cd06193">
    <property type="entry name" value="siderophore_interacting"/>
    <property type="match status" value="1"/>
</dbReference>
<dbReference type="Gene3D" id="2.40.30.10">
    <property type="entry name" value="Translation factors"/>
    <property type="match status" value="1"/>
</dbReference>
<dbReference type="Pfam" id="PF08021">
    <property type="entry name" value="FAD_binding_9"/>
    <property type="match status" value="1"/>
</dbReference>
<gene>
    <name evidence="3" type="ORF">MWN34_08545</name>
</gene>
<dbReference type="EMBL" id="JALKCH010000005">
    <property type="protein sequence ID" value="MCK0196961.1"/>
    <property type="molecule type" value="Genomic_DNA"/>
</dbReference>
<dbReference type="Pfam" id="PF09981">
    <property type="entry name" value="DUF2218"/>
    <property type="match status" value="1"/>
</dbReference>
<protein>
    <submittedName>
        <fullName evidence="3">Siderophore-interacting protein</fullName>
    </submittedName>
</protein>
<comment type="similarity">
    <text evidence="1">Belongs to the SIP oxidoreductase family.</text>
</comment>
<name>A0ABT0DAH7_9HYPH</name>
<dbReference type="PANTHER" id="PTHR30157">
    <property type="entry name" value="FERRIC REDUCTASE, NADPH-DEPENDENT"/>
    <property type="match status" value="1"/>
</dbReference>
<accession>A0ABT0DAH7</accession>
<dbReference type="Gene3D" id="3.40.50.80">
    <property type="entry name" value="Nucleotide-binding domain of ferredoxin-NADP reductase (FNR) module"/>
    <property type="match status" value="1"/>
</dbReference>
<evidence type="ECO:0000259" key="2">
    <source>
        <dbReference type="PROSITE" id="PS51384"/>
    </source>
</evidence>
<sequence length="370" mass="40524">MTHANPRATPRPMPFRDRVRLELPRADFHAAQIAEHMGEHGALVANDGAVTRLDFDFFGAELETADDMLEMRAYAADSAFLQEIRALLGEHLAEFSGRRANSLLWEEAGRQATLEAPPNFRLMEVVAVRDLTPHMRRITLAGENLLRFSGDRDLHCKLLIPPPPPFEPEWPRLDSEGRFQWPQGAGKPVIRKYTIRSVDLEASTLDIDFVLHDVPGPGAGWAARAVPGARIGMVGPGGLSGIAAEICVLAGDETALPLIARLAENLPATSRAVALIEVADAREEQPICSPAQLDIRWLHRDGAAPGTTTLIEDALRGLDWPDAARSVSVVAGCEHEAALRIRTFLRSEMGMTPKQALIVSYWRRGRAGEA</sequence>
<dbReference type="InterPro" id="IPR017938">
    <property type="entry name" value="Riboflavin_synthase-like_b-brl"/>
</dbReference>
<dbReference type="InterPro" id="IPR017927">
    <property type="entry name" value="FAD-bd_FR_type"/>
</dbReference>
<dbReference type="InterPro" id="IPR039261">
    <property type="entry name" value="FNR_nucleotide-bd"/>
</dbReference>
<dbReference type="InterPro" id="IPR014543">
    <property type="entry name" value="UCP028291"/>
</dbReference>
<dbReference type="PROSITE" id="PS51384">
    <property type="entry name" value="FAD_FR"/>
    <property type="match status" value="1"/>
</dbReference>
<dbReference type="InterPro" id="IPR013113">
    <property type="entry name" value="SIP_FAD-bd"/>
</dbReference>